<evidence type="ECO:0000313" key="1">
    <source>
        <dbReference type="EMBL" id="KAI3811519.1"/>
    </source>
</evidence>
<keyword evidence="2" id="KW-1185">Reference proteome</keyword>
<proteinExistence type="predicted"/>
<dbReference type="EMBL" id="CM042024">
    <property type="protein sequence ID" value="KAI3811519.1"/>
    <property type="molecule type" value="Genomic_DNA"/>
</dbReference>
<comment type="caution">
    <text evidence="1">The sequence shown here is derived from an EMBL/GenBank/DDBJ whole genome shotgun (WGS) entry which is preliminary data.</text>
</comment>
<dbReference type="Proteomes" id="UP001056120">
    <property type="component" value="Linkage Group LG07"/>
</dbReference>
<name>A0ACB9IUC9_9ASTR</name>
<organism evidence="1 2">
    <name type="scientific">Smallanthus sonchifolius</name>
    <dbReference type="NCBI Taxonomy" id="185202"/>
    <lineage>
        <taxon>Eukaryota</taxon>
        <taxon>Viridiplantae</taxon>
        <taxon>Streptophyta</taxon>
        <taxon>Embryophyta</taxon>
        <taxon>Tracheophyta</taxon>
        <taxon>Spermatophyta</taxon>
        <taxon>Magnoliopsida</taxon>
        <taxon>eudicotyledons</taxon>
        <taxon>Gunneridae</taxon>
        <taxon>Pentapetalae</taxon>
        <taxon>asterids</taxon>
        <taxon>campanulids</taxon>
        <taxon>Asterales</taxon>
        <taxon>Asteraceae</taxon>
        <taxon>Asteroideae</taxon>
        <taxon>Heliantheae alliance</taxon>
        <taxon>Millerieae</taxon>
        <taxon>Smallanthus</taxon>
    </lineage>
</organism>
<protein>
    <submittedName>
        <fullName evidence="1">Uncharacterized protein</fullName>
    </submittedName>
</protein>
<gene>
    <name evidence="1" type="ORF">L1987_21243</name>
</gene>
<accession>A0ACB9IUC9</accession>
<reference evidence="1 2" key="2">
    <citation type="journal article" date="2022" name="Mol. Ecol. Resour.">
        <title>The genomes of chicory, endive, great burdock and yacon provide insights into Asteraceae paleo-polyploidization history and plant inulin production.</title>
        <authorList>
            <person name="Fan W."/>
            <person name="Wang S."/>
            <person name="Wang H."/>
            <person name="Wang A."/>
            <person name="Jiang F."/>
            <person name="Liu H."/>
            <person name="Zhao H."/>
            <person name="Xu D."/>
            <person name="Zhang Y."/>
        </authorList>
    </citation>
    <scope>NUCLEOTIDE SEQUENCE [LARGE SCALE GENOMIC DNA]</scope>
    <source>
        <strain evidence="2">cv. Yunnan</strain>
        <tissue evidence="1">Leaves</tissue>
    </source>
</reference>
<sequence>MRLVIIAILLSFCFPVATAIAGGITNPSDMDFAYSLALTTIFPPSDASTQSARLQHEHIVPGFSHHYLYKLGSKIETTYPRGNATSSTDANDHRNIFIGGVVTRPDLSNNGLVVVHRLQSYVSPLSPFSPFSCNIESVQNPVRDAMRRLLFRSVRLPHEHIVPGFSHHYLYKLGMKIETTDPRGNATSSTDADDHRNIFIGGVVTRPDLSNNGFVVVHGYFSPLSPFSCNIELVQNPVRDAMRRLRHIKLLEKSDLDKMSSGKLLPTLESGQWLIAGRLTPMRTIYFRIKVPGMDLPLRHLRPSAVNSNEETGDDMVKHSCFKIHNLRCYIAAAAAMYALRNFRVTRPGYEHPAGAEQAPPPQPAGGANDDNQTFECK</sequence>
<evidence type="ECO:0000313" key="2">
    <source>
        <dbReference type="Proteomes" id="UP001056120"/>
    </source>
</evidence>
<reference evidence="2" key="1">
    <citation type="journal article" date="2022" name="Mol. Ecol. Resour.">
        <title>The genomes of chicory, endive, great burdock and yacon provide insights into Asteraceae palaeo-polyploidization history and plant inulin production.</title>
        <authorList>
            <person name="Fan W."/>
            <person name="Wang S."/>
            <person name="Wang H."/>
            <person name="Wang A."/>
            <person name="Jiang F."/>
            <person name="Liu H."/>
            <person name="Zhao H."/>
            <person name="Xu D."/>
            <person name="Zhang Y."/>
        </authorList>
    </citation>
    <scope>NUCLEOTIDE SEQUENCE [LARGE SCALE GENOMIC DNA]</scope>
    <source>
        <strain evidence="2">cv. Yunnan</strain>
    </source>
</reference>